<sequence length="177" mass="19043">MSPMNVGDTRHLPSANLCALFTFPESRMSYFLRYAVTLLAMAMLCAGCASVQMASTKEDANAKTFAVDAEKANIYIYRHGAHGGASTVPVIIDGRKIGETAVKTFMRIAVPPGEHTLVSRGEKSDAVLSIRAVAGKNYFVSQLIDAGMLSPGSALKMVDDDVGRRAVQECALIEQWL</sequence>
<dbReference type="Pfam" id="PF11008">
    <property type="entry name" value="DUF2846"/>
    <property type="match status" value="1"/>
</dbReference>
<organism evidence="3 4">
    <name type="scientific">Noviherbaspirillum saxi</name>
    <dbReference type="NCBI Taxonomy" id="2320863"/>
    <lineage>
        <taxon>Bacteria</taxon>
        <taxon>Pseudomonadati</taxon>
        <taxon>Pseudomonadota</taxon>
        <taxon>Betaproteobacteria</taxon>
        <taxon>Burkholderiales</taxon>
        <taxon>Oxalobacteraceae</taxon>
        <taxon>Noviherbaspirillum</taxon>
    </lineage>
</organism>
<dbReference type="InterPro" id="IPR022548">
    <property type="entry name" value="DUF2846"/>
</dbReference>
<evidence type="ECO:0000259" key="2">
    <source>
        <dbReference type="Pfam" id="PF11008"/>
    </source>
</evidence>
<protein>
    <submittedName>
        <fullName evidence="3">DUF2846 domain-containing protein</fullName>
    </submittedName>
</protein>
<dbReference type="AlphaFoldDB" id="A0A3A3FXB0"/>
<keyword evidence="4" id="KW-1185">Reference proteome</keyword>
<comment type="caution">
    <text evidence="3">The sequence shown here is derived from an EMBL/GenBank/DDBJ whole genome shotgun (WGS) entry which is preliminary data.</text>
</comment>
<evidence type="ECO:0000256" key="1">
    <source>
        <dbReference type="SAM" id="Phobius"/>
    </source>
</evidence>
<dbReference type="EMBL" id="QYUO01000001">
    <property type="protein sequence ID" value="RJF99308.1"/>
    <property type="molecule type" value="Genomic_DNA"/>
</dbReference>
<evidence type="ECO:0000313" key="3">
    <source>
        <dbReference type="EMBL" id="RJF99308.1"/>
    </source>
</evidence>
<name>A0A3A3FXB0_9BURK</name>
<dbReference type="Proteomes" id="UP000265955">
    <property type="component" value="Unassembled WGS sequence"/>
</dbReference>
<feature type="domain" description="DUF2846" evidence="2">
    <location>
        <begin position="69"/>
        <end position="147"/>
    </location>
</feature>
<gene>
    <name evidence="3" type="ORF">D3871_12845</name>
</gene>
<accession>A0A3A3FXB0</accession>
<evidence type="ECO:0000313" key="4">
    <source>
        <dbReference type="Proteomes" id="UP000265955"/>
    </source>
</evidence>
<feature type="transmembrane region" description="Helical" evidence="1">
    <location>
        <begin position="31"/>
        <end position="51"/>
    </location>
</feature>
<keyword evidence="1" id="KW-0472">Membrane</keyword>
<reference evidence="4" key="1">
    <citation type="submission" date="2018-09" db="EMBL/GenBank/DDBJ databases">
        <authorList>
            <person name="Zhu H."/>
        </authorList>
    </citation>
    <scope>NUCLEOTIDE SEQUENCE [LARGE SCALE GENOMIC DNA]</scope>
    <source>
        <strain evidence="4">K1R23-30</strain>
    </source>
</reference>
<keyword evidence="1" id="KW-1133">Transmembrane helix</keyword>
<proteinExistence type="predicted"/>
<keyword evidence="1" id="KW-0812">Transmembrane</keyword>